<keyword evidence="9 16" id="KW-0521">NADP</keyword>
<evidence type="ECO:0000256" key="13">
    <source>
        <dbReference type="ARBA" id="ARBA00023306"/>
    </source>
</evidence>
<dbReference type="Proteomes" id="UP000231183">
    <property type="component" value="Unassembled WGS sequence"/>
</dbReference>
<dbReference type="GO" id="GO:0071949">
    <property type="term" value="F:FAD binding"/>
    <property type="evidence" value="ECO:0007669"/>
    <property type="project" value="InterPro"/>
</dbReference>
<evidence type="ECO:0000256" key="10">
    <source>
        <dbReference type="ARBA" id="ARBA00022960"/>
    </source>
</evidence>
<dbReference type="InterPro" id="IPR006094">
    <property type="entry name" value="Oxid_FAD_bind_N"/>
</dbReference>
<dbReference type="InterPro" id="IPR016169">
    <property type="entry name" value="FAD-bd_PCMH_sub2"/>
</dbReference>
<evidence type="ECO:0000256" key="11">
    <source>
        <dbReference type="ARBA" id="ARBA00022984"/>
    </source>
</evidence>
<dbReference type="InterPro" id="IPR003170">
    <property type="entry name" value="MurB"/>
</dbReference>
<evidence type="ECO:0000256" key="2">
    <source>
        <dbReference type="ARBA" id="ARBA00003921"/>
    </source>
</evidence>
<comment type="caution">
    <text evidence="18">The sequence shown here is derived from an EMBL/GenBank/DDBJ whole genome shotgun (WGS) entry which is preliminary data.</text>
</comment>
<comment type="catalytic activity">
    <reaction evidence="15 16">
        <text>UDP-N-acetyl-alpha-D-muramate + NADP(+) = UDP-N-acetyl-3-O-(1-carboxyvinyl)-alpha-D-glucosamine + NADPH + H(+)</text>
        <dbReference type="Rhea" id="RHEA:12248"/>
        <dbReference type="ChEBI" id="CHEBI:15378"/>
        <dbReference type="ChEBI" id="CHEBI:57783"/>
        <dbReference type="ChEBI" id="CHEBI:58349"/>
        <dbReference type="ChEBI" id="CHEBI:68483"/>
        <dbReference type="ChEBI" id="CHEBI:70757"/>
        <dbReference type="EC" id="1.3.1.98"/>
    </reaction>
</comment>
<dbReference type="EC" id="1.3.1.98" evidence="16"/>
<evidence type="ECO:0000256" key="9">
    <source>
        <dbReference type="ARBA" id="ARBA00022857"/>
    </source>
</evidence>
<dbReference type="PANTHER" id="PTHR21071:SF4">
    <property type="entry name" value="UDP-N-ACETYLENOLPYRUVOYLGLUCOSAMINE REDUCTASE"/>
    <property type="match status" value="1"/>
</dbReference>
<name>A0A2M6W4S1_9BACT</name>
<feature type="active site" evidence="16">
    <location>
        <position position="169"/>
    </location>
</feature>
<reference evidence="19" key="1">
    <citation type="submission" date="2017-09" db="EMBL/GenBank/DDBJ databases">
        <title>Depth-based differentiation of microbial function through sediment-hosted aquifers and enrichment of novel symbionts in the deep terrestrial subsurface.</title>
        <authorList>
            <person name="Probst A.J."/>
            <person name="Ladd B."/>
            <person name="Jarett J.K."/>
            <person name="Geller-Mcgrath D.E."/>
            <person name="Sieber C.M.K."/>
            <person name="Emerson J.B."/>
            <person name="Anantharaman K."/>
            <person name="Thomas B.C."/>
            <person name="Malmstrom R."/>
            <person name="Stieglmeier M."/>
            <person name="Klingl A."/>
            <person name="Woyke T."/>
            <person name="Ryan C.M."/>
            <person name="Banfield J.F."/>
        </authorList>
    </citation>
    <scope>NUCLEOTIDE SEQUENCE [LARGE SCALE GENOMIC DNA]</scope>
</reference>
<proteinExistence type="inferred from homology"/>
<keyword evidence="14 16" id="KW-0961">Cell wall biogenesis/degradation</keyword>
<protein>
    <recommendedName>
        <fullName evidence="16">UDP-N-acetylenolpyruvoylglucosamine reductase</fullName>
        <ecNumber evidence="16">1.3.1.98</ecNumber>
    </recommendedName>
    <alternativeName>
        <fullName evidence="16">UDP-N-acetylmuramate dehydrogenase</fullName>
    </alternativeName>
</protein>
<evidence type="ECO:0000256" key="4">
    <source>
        <dbReference type="ARBA" id="ARBA00004752"/>
    </source>
</evidence>
<evidence type="ECO:0000256" key="3">
    <source>
        <dbReference type="ARBA" id="ARBA00004496"/>
    </source>
</evidence>
<comment type="similarity">
    <text evidence="16">Belongs to the MurB family.</text>
</comment>
<dbReference type="GO" id="GO:0051301">
    <property type="term" value="P:cell division"/>
    <property type="evidence" value="ECO:0007669"/>
    <property type="project" value="UniProtKB-KW"/>
</dbReference>
<dbReference type="InterPro" id="IPR036635">
    <property type="entry name" value="MurB_C_sf"/>
</dbReference>
<dbReference type="GO" id="GO:0005829">
    <property type="term" value="C:cytosol"/>
    <property type="evidence" value="ECO:0007669"/>
    <property type="project" value="TreeGrafter"/>
</dbReference>
<keyword evidence="7 16" id="KW-0285">Flavoprotein</keyword>
<dbReference type="Gene3D" id="3.30.43.10">
    <property type="entry name" value="Uridine Diphospho-n-acetylenolpyruvylglucosamine Reductase, domain 2"/>
    <property type="match status" value="1"/>
</dbReference>
<dbReference type="Pfam" id="PF02873">
    <property type="entry name" value="MurB_C"/>
    <property type="match status" value="1"/>
</dbReference>
<dbReference type="Gene3D" id="3.90.78.10">
    <property type="entry name" value="UDP-N-acetylenolpyruvoylglucosamine reductase, C-terminal domain"/>
    <property type="match status" value="1"/>
</dbReference>
<feature type="active site" description="Proton donor" evidence="16">
    <location>
        <position position="218"/>
    </location>
</feature>
<feature type="active site" evidence="16">
    <location>
        <position position="307"/>
    </location>
</feature>
<dbReference type="PANTHER" id="PTHR21071">
    <property type="entry name" value="UDP-N-ACETYLENOLPYRUVOYLGLUCOSAMINE REDUCTASE"/>
    <property type="match status" value="1"/>
</dbReference>
<keyword evidence="10 16" id="KW-0133">Cell shape</keyword>
<comment type="pathway">
    <text evidence="4 16">Cell wall biogenesis; peptidoglycan biosynthesis.</text>
</comment>
<evidence type="ECO:0000256" key="6">
    <source>
        <dbReference type="ARBA" id="ARBA00022618"/>
    </source>
</evidence>
<gene>
    <name evidence="16" type="primary">murB</name>
    <name evidence="18" type="ORF">COU31_01020</name>
</gene>
<comment type="cofactor">
    <cofactor evidence="1 16">
        <name>FAD</name>
        <dbReference type="ChEBI" id="CHEBI:57692"/>
    </cofactor>
</comment>
<dbReference type="Gene3D" id="3.30.465.10">
    <property type="match status" value="1"/>
</dbReference>
<evidence type="ECO:0000256" key="1">
    <source>
        <dbReference type="ARBA" id="ARBA00001974"/>
    </source>
</evidence>
<evidence type="ECO:0000256" key="5">
    <source>
        <dbReference type="ARBA" id="ARBA00022490"/>
    </source>
</evidence>
<keyword evidence="8 16" id="KW-0274">FAD</keyword>
<keyword evidence="6 16" id="KW-0132">Cell division</keyword>
<evidence type="ECO:0000256" key="8">
    <source>
        <dbReference type="ARBA" id="ARBA00022827"/>
    </source>
</evidence>
<dbReference type="UniPathway" id="UPA00219"/>
<dbReference type="GO" id="GO:0009252">
    <property type="term" value="P:peptidoglycan biosynthetic process"/>
    <property type="evidence" value="ECO:0007669"/>
    <property type="project" value="UniProtKB-UniRule"/>
</dbReference>
<evidence type="ECO:0000256" key="15">
    <source>
        <dbReference type="ARBA" id="ARBA00048914"/>
    </source>
</evidence>
<evidence type="ECO:0000256" key="16">
    <source>
        <dbReference type="HAMAP-Rule" id="MF_00037"/>
    </source>
</evidence>
<dbReference type="SUPFAM" id="SSF56176">
    <property type="entry name" value="FAD-binding/transporter-associated domain-like"/>
    <property type="match status" value="1"/>
</dbReference>
<feature type="domain" description="FAD-binding PCMH-type" evidence="17">
    <location>
        <begin position="27"/>
        <end position="205"/>
    </location>
</feature>
<dbReference type="HAMAP" id="MF_00037">
    <property type="entry name" value="MurB"/>
    <property type="match status" value="1"/>
</dbReference>
<evidence type="ECO:0000313" key="19">
    <source>
        <dbReference type="Proteomes" id="UP000231183"/>
    </source>
</evidence>
<dbReference type="InterPro" id="IPR016167">
    <property type="entry name" value="FAD-bd_PCMH_sub1"/>
</dbReference>
<dbReference type="GO" id="GO:0008762">
    <property type="term" value="F:UDP-N-acetylmuramate dehydrogenase activity"/>
    <property type="evidence" value="ECO:0007669"/>
    <property type="project" value="UniProtKB-UniRule"/>
</dbReference>
<comment type="function">
    <text evidence="2 16">Cell wall formation.</text>
</comment>
<dbReference type="InterPro" id="IPR011601">
    <property type="entry name" value="MurB_C"/>
</dbReference>
<evidence type="ECO:0000256" key="7">
    <source>
        <dbReference type="ARBA" id="ARBA00022630"/>
    </source>
</evidence>
<dbReference type="PROSITE" id="PS51387">
    <property type="entry name" value="FAD_PCMH"/>
    <property type="match status" value="1"/>
</dbReference>
<dbReference type="NCBIfam" id="TIGR00179">
    <property type="entry name" value="murB"/>
    <property type="match status" value="1"/>
</dbReference>
<accession>A0A2M6W4S1</accession>
<dbReference type="EMBL" id="PFBX01000006">
    <property type="protein sequence ID" value="PIT87792.1"/>
    <property type="molecule type" value="Genomic_DNA"/>
</dbReference>
<dbReference type="NCBIfam" id="NF010480">
    <property type="entry name" value="PRK13905.1"/>
    <property type="match status" value="1"/>
</dbReference>
<dbReference type="GO" id="GO:0008360">
    <property type="term" value="P:regulation of cell shape"/>
    <property type="evidence" value="ECO:0007669"/>
    <property type="project" value="UniProtKB-KW"/>
</dbReference>
<dbReference type="GO" id="GO:0071555">
    <property type="term" value="P:cell wall organization"/>
    <property type="evidence" value="ECO:0007669"/>
    <property type="project" value="UniProtKB-KW"/>
</dbReference>
<dbReference type="SUPFAM" id="SSF56194">
    <property type="entry name" value="Uridine diphospho-N-Acetylenolpyruvylglucosamine reductase, MurB, C-terminal domain"/>
    <property type="match status" value="1"/>
</dbReference>
<organism evidence="18 19">
    <name type="scientific">Candidatus Magasanikbacteria bacterium CG10_big_fil_rev_8_21_14_0_10_40_10</name>
    <dbReference type="NCBI Taxonomy" id="1974648"/>
    <lineage>
        <taxon>Bacteria</taxon>
        <taxon>Candidatus Magasanikiibacteriota</taxon>
    </lineage>
</organism>
<dbReference type="InterPro" id="IPR036318">
    <property type="entry name" value="FAD-bd_PCMH-like_sf"/>
</dbReference>
<comment type="subcellular location">
    <subcellularLocation>
        <location evidence="3 16">Cytoplasm</location>
    </subcellularLocation>
</comment>
<evidence type="ECO:0000256" key="12">
    <source>
        <dbReference type="ARBA" id="ARBA00023002"/>
    </source>
</evidence>
<dbReference type="InterPro" id="IPR016166">
    <property type="entry name" value="FAD-bd_PCMH"/>
</dbReference>
<evidence type="ECO:0000313" key="18">
    <source>
        <dbReference type="EMBL" id="PIT87792.1"/>
    </source>
</evidence>
<keyword evidence="5 16" id="KW-0963">Cytoplasm</keyword>
<dbReference type="Pfam" id="PF01565">
    <property type="entry name" value="FAD_binding_4"/>
    <property type="match status" value="1"/>
</dbReference>
<keyword evidence="11 16" id="KW-0573">Peptidoglycan synthesis</keyword>
<evidence type="ECO:0000259" key="17">
    <source>
        <dbReference type="PROSITE" id="PS51387"/>
    </source>
</evidence>
<keyword evidence="13 16" id="KW-0131">Cell cycle</keyword>
<evidence type="ECO:0000256" key="14">
    <source>
        <dbReference type="ARBA" id="ARBA00023316"/>
    </source>
</evidence>
<sequence>MNKLYDNLKKYGRLKLNESLAKHTTFKIGGPARYFVTVEKTDQLVGLLNFLSQNGHEYFVLGGGSNMLMPDDGFDGVAVKIKTDGLCLKGQTIEAESGVMLAQIVNFCAQNSLTGLEWAAGIPGTIGGGVAGNAGAMGLDFSKSVSRVQIWREGEVMEIENQECGFVYRSSAIKQNKWTVLRAWFDLKKGDKKDIMALMQKYFFQRSCRITSNPTSGCTFRNVSLSEYKGDQSELDPIFVERGKVPAGWLIEKAGAAGLAKGGARLSAQHSNIIENFDQAKAEDVQKLIEMIKEKVYTKFSVNLQEEMQIL</sequence>
<keyword evidence="12 16" id="KW-0560">Oxidoreductase</keyword>
<dbReference type="AlphaFoldDB" id="A0A2M6W4S1"/>